<dbReference type="EMBL" id="OZ075121">
    <property type="protein sequence ID" value="CAL4898987.1"/>
    <property type="molecule type" value="Genomic_DNA"/>
</dbReference>
<dbReference type="PANTHER" id="PTHR13318">
    <property type="entry name" value="PARTNER OF PAIRED, ISOFORM B-RELATED"/>
    <property type="match status" value="1"/>
</dbReference>
<evidence type="ECO:0000259" key="1">
    <source>
        <dbReference type="PROSITE" id="PS50181"/>
    </source>
</evidence>
<evidence type="ECO:0000313" key="4">
    <source>
        <dbReference type="Proteomes" id="UP001497457"/>
    </source>
</evidence>
<reference evidence="2 4" key="2">
    <citation type="submission" date="2024-10" db="EMBL/GenBank/DDBJ databases">
        <authorList>
            <person name="Ryan C."/>
        </authorList>
    </citation>
    <scope>NUCLEOTIDE SEQUENCE [LARGE SCALE GENOMIC DNA]</scope>
</reference>
<dbReference type="Proteomes" id="UP001497457">
    <property type="component" value="Chromosome 12b"/>
</dbReference>
<dbReference type="InterPro" id="IPR006553">
    <property type="entry name" value="Leu-rich_rpt_Cys-con_subtyp"/>
</dbReference>
<dbReference type="InterPro" id="IPR057207">
    <property type="entry name" value="FBXL15_LRR"/>
</dbReference>
<dbReference type="FunFam" id="1.20.1280.50:FF:000023">
    <property type="entry name" value="F-box/LRR-repeat protein 4"/>
    <property type="match status" value="1"/>
</dbReference>
<proteinExistence type="predicted"/>
<dbReference type="SUPFAM" id="SSF52047">
    <property type="entry name" value="RNI-like"/>
    <property type="match status" value="1"/>
</dbReference>
<dbReference type="Gene3D" id="1.20.1280.50">
    <property type="match status" value="1"/>
</dbReference>
<name>A0ABC8VXW6_9POAL</name>
<dbReference type="FunFam" id="3.80.10.10:FF:000690">
    <property type="entry name" value="F-box/LRR-repeat protein 14"/>
    <property type="match status" value="1"/>
</dbReference>
<dbReference type="PROSITE" id="PS50181">
    <property type="entry name" value="FBOX"/>
    <property type="match status" value="1"/>
</dbReference>
<dbReference type="AlphaFoldDB" id="A0ABC8VXW6"/>
<reference evidence="4" key="1">
    <citation type="submission" date="2024-06" db="EMBL/GenBank/DDBJ databases">
        <authorList>
            <person name="Ryan C."/>
        </authorList>
    </citation>
    <scope>NUCLEOTIDE SEQUENCE [LARGE SCALE GENOMIC DNA]</scope>
</reference>
<dbReference type="InterPro" id="IPR032675">
    <property type="entry name" value="LRR_dom_sf"/>
</dbReference>
<dbReference type="Gene3D" id="3.80.10.10">
    <property type="entry name" value="Ribonuclease Inhibitor"/>
    <property type="match status" value="2"/>
</dbReference>
<dbReference type="PANTHER" id="PTHR13318:SF182">
    <property type="entry name" value="F-BOX_LRR-REPEAT PROTEIN 14"/>
    <property type="match status" value="1"/>
</dbReference>
<dbReference type="InterPro" id="IPR001810">
    <property type="entry name" value="F-box_dom"/>
</dbReference>
<evidence type="ECO:0000313" key="3">
    <source>
        <dbReference type="EMBL" id="CAL4906347.1"/>
    </source>
</evidence>
<dbReference type="Proteomes" id="UP001497457">
    <property type="component" value="Chromosome 11b"/>
</dbReference>
<feature type="domain" description="F-box" evidence="1">
    <location>
        <begin position="1"/>
        <end position="47"/>
    </location>
</feature>
<dbReference type="EMBL" id="OZ075122">
    <property type="protein sequence ID" value="CAL4906347.1"/>
    <property type="molecule type" value="Genomic_DNA"/>
</dbReference>
<dbReference type="Pfam" id="PF25372">
    <property type="entry name" value="DUF7885"/>
    <property type="match status" value="1"/>
</dbReference>
<dbReference type="SMART" id="SM00367">
    <property type="entry name" value="LRR_CC"/>
    <property type="match status" value="6"/>
</dbReference>
<keyword evidence="4" id="KW-1185">Reference proteome</keyword>
<sequence>MEDLPVPLLAEIIMRIPSTRDLNSLSLVSKQLYTVEAEHRNAIFIRSGLCPRISAMSSLCSRFPNLRKVQINYDGWTPDYGVQLDNQGLHVLSSSCLLLNDLTLVHCSNIDDSGFSYIACCKKLISLRLHNMPGISSSGLLSVAIGCKTLSTLYLNKCKNVSGTEWLEYLGRNGSLEELVLILCEGISQYDLLKFGPGWMRLQRFEFEGKRNFIFYEPCVSSHVSHYQYKYDFCCESLKSLRLAHIIIQEETGLRFLLGKCRALERLCLHLVHGLKDCDMVALSQSCSNLRSIKLVLMPLKCRPRSTFSTPFTDDSLKALALGCPKLEDVDIAFGGCDPYCPSEIGFTQEGLLMLIQSCPIRVLVLTGANFFNDVGMAALSYMPFLETLDLMDCVAVTDAGIHSIAGTPCLVNLTLQQCNHITDGGLTKLAHDKKLESLTISGCPKISQHAIQGVATSVHYSVESPRYIALGRF</sequence>
<organism evidence="2 4">
    <name type="scientific">Urochloa decumbens</name>
    <dbReference type="NCBI Taxonomy" id="240449"/>
    <lineage>
        <taxon>Eukaryota</taxon>
        <taxon>Viridiplantae</taxon>
        <taxon>Streptophyta</taxon>
        <taxon>Embryophyta</taxon>
        <taxon>Tracheophyta</taxon>
        <taxon>Spermatophyta</taxon>
        <taxon>Magnoliopsida</taxon>
        <taxon>Liliopsida</taxon>
        <taxon>Poales</taxon>
        <taxon>Poaceae</taxon>
        <taxon>PACMAD clade</taxon>
        <taxon>Panicoideae</taxon>
        <taxon>Panicodae</taxon>
        <taxon>Paniceae</taxon>
        <taxon>Melinidinae</taxon>
        <taxon>Urochloa</taxon>
    </lineage>
</organism>
<protein>
    <recommendedName>
        <fullName evidence="1">F-box domain-containing protein</fullName>
    </recommendedName>
</protein>
<accession>A0ABC8VXW6</accession>
<evidence type="ECO:0000313" key="2">
    <source>
        <dbReference type="EMBL" id="CAL4898987.1"/>
    </source>
</evidence>
<gene>
    <name evidence="3" type="ORF">URODEC1_LOCUS12072</name>
    <name evidence="2" type="ORF">URODEC1_LOCUS8010</name>
</gene>